<dbReference type="SUPFAM" id="SSF52172">
    <property type="entry name" value="CheY-like"/>
    <property type="match status" value="1"/>
</dbReference>
<dbReference type="PROSITE" id="PS50043">
    <property type="entry name" value="HTH_LUXR_2"/>
    <property type="match status" value="1"/>
</dbReference>
<dbReference type="EMBL" id="JAFMYU010000017">
    <property type="protein sequence ID" value="MBO0933120.1"/>
    <property type="molecule type" value="Genomic_DNA"/>
</dbReference>
<accession>A0A939GA54</accession>
<comment type="caution">
    <text evidence="8">The sequence shown here is derived from an EMBL/GenBank/DDBJ whole genome shotgun (WGS) entry which is preliminary data.</text>
</comment>
<keyword evidence="1 5" id="KW-0597">Phosphoprotein</keyword>
<proteinExistence type="predicted"/>
<dbReference type="InterPro" id="IPR016032">
    <property type="entry name" value="Sig_transdc_resp-reg_C-effctor"/>
</dbReference>
<dbReference type="PROSITE" id="PS50110">
    <property type="entry name" value="RESPONSE_REGULATORY"/>
    <property type="match status" value="1"/>
</dbReference>
<keyword evidence="2" id="KW-0805">Transcription regulation</keyword>
<feature type="domain" description="HTH luxR-type" evidence="6">
    <location>
        <begin position="149"/>
        <end position="214"/>
    </location>
</feature>
<feature type="modified residue" description="4-aspartylphosphate" evidence="5">
    <location>
        <position position="61"/>
    </location>
</feature>
<keyword evidence="9" id="KW-1185">Reference proteome</keyword>
<feature type="domain" description="Response regulatory" evidence="7">
    <location>
        <begin position="10"/>
        <end position="126"/>
    </location>
</feature>
<evidence type="ECO:0000313" key="8">
    <source>
        <dbReference type="EMBL" id="MBO0933120.1"/>
    </source>
</evidence>
<dbReference type="InterPro" id="IPR058245">
    <property type="entry name" value="NreC/VraR/RcsB-like_REC"/>
</dbReference>
<evidence type="ECO:0000256" key="3">
    <source>
        <dbReference type="ARBA" id="ARBA00023125"/>
    </source>
</evidence>
<dbReference type="AlphaFoldDB" id="A0A939GA54"/>
<dbReference type="CDD" id="cd17535">
    <property type="entry name" value="REC_NarL-like"/>
    <property type="match status" value="1"/>
</dbReference>
<dbReference type="PROSITE" id="PS00622">
    <property type="entry name" value="HTH_LUXR_1"/>
    <property type="match status" value="1"/>
</dbReference>
<dbReference type="Pfam" id="PF00196">
    <property type="entry name" value="GerE"/>
    <property type="match status" value="1"/>
</dbReference>
<keyword evidence="4" id="KW-0804">Transcription</keyword>
<dbReference type="PRINTS" id="PR00038">
    <property type="entry name" value="HTHLUXR"/>
</dbReference>
<dbReference type="GO" id="GO:0006355">
    <property type="term" value="P:regulation of DNA-templated transcription"/>
    <property type="evidence" value="ECO:0007669"/>
    <property type="project" value="InterPro"/>
</dbReference>
<dbReference type="InterPro" id="IPR001789">
    <property type="entry name" value="Sig_transdc_resp-reg_receiver"/>
</dbReference>
<dbReference type="SMART" id="SM00448">
    <property type="entry name" value="REC"/>
    <property type="match status" value="1"/>
</dbReference>
<organism evidence="8 9">
    <name type="scientific">Fibrella aquatilis</name>
    <dbReference type="NCBI Taxonomy" id="2817059"/>
    <lineage>
        <taxon>Bacteria</taxon>
        <taxon>Pseudomonadati</taxon>
        <taxon>Bacteroidota</taxon>
        <taxon>Cytophagia</taxon>
        <taxon>Cytophagales</taxon>
        <taxon>Spirosomataceae</taxon>
        <taxon>Fibrella</taxon>
    </lineage>
</organism>
<evidence type="ECO:0000259" key="6">
    <source>
        <dbReference type="PROSITE" id="PS50043"/>
    </source>
</evidence>
<protein>
    <submittedName>
        <fullName evidence="8">Response regulator transcription factor</fullName>
    </submittedName>
</protein>
<sequence length="215" mass="23997">MRVQITPSARILLADDHQLFSDGLCSLLNTEADFQIVGQVYDGTGVRSAVQQYAPDLLLLDVNMPRQNGHDLAPYLLRDFPSLKIIILTMYAEQQLVDDFRRIGVSGYILKNASRPTLLTGIRTVLAGGHYFDPQLTKNVAPNGHADDVFLKQYQLTPRELTIIRLVVEGLNSQQIAAQTGLSYLTIKTHRRNIHFKLGTNSTAELIRLANEQGL</sequence>
<dbReference type="Proteomes" id="UP000664795">
    <property type="component" value="Unassembled WGS sequence"/>
</dbReference>
<keyword evidence="3" id="KW-0238">DNA-binding</keyword>
<dbReference type="GO" id="GO:0003677">
    <property type="term" value="F:DNA binding"/>
    <property type="evidence" value="ECO:0007669"/>
    <property type="project" value="UniProtKB-KW"/>
</dbReference>
<evidence type="ECO:0000256" key="4">
    <source>
        <dbReference type="ARBA" id="ARBA00023163"/>
    </source>
</evidence>
<dbReference type="PANTHER" id="PTHR43214:SF41">
    <property type="entry name" value="NITRATE_NITRITE RESPONSE REGULATOR PROTEIN NARP"/>
    <property type="match status" value="1"/>
</dbReference>
<dbReference type="Pfam" id="PF00072">
    <property type="entry name" value="Response_reg"/>
    <property type="match status" value="1"/>
</dbReference>
<dbReference type="InterPro" id="IPR011006">
    <property type="entry name" value="CheY-like_superfamily"/>
</dbReference>
<gene>
    <name evidence="8" type="ORF">J2I48_19075</name>
</gene>
<dbReference type="InterPro" id="IPR000792">
    <property type="entry name" value="Tscrpt_reg_LuxR_C"/>
</dbReference>
<dbReference type="SMART" id="SM00421">
    <property type="entry name" value="HTH_LUXR"/>
    <property type="match status" value="1"/>
</dbReference>
<dbReference type="GO" id="GO:0000160">
    <property type="term" value="P:phosphorelay signal transduction system"/>
    <property type="evidence" value="ECO:0007669"/>
    <property type="project" value="InterPro"/>
</dbReference>
<dbReference type="Gene3D" id="3.40.50.2300">
    <property type="match status" value="1"/>
</dbReference>
<evidence type="ECO:0000313" key="9">
    <source>
        <dbReference type="Proteomes" id="UP000664795"/>
    </source>
</evidence>
<name>A0A939GA54_9BACT</name>
<evidence type="ECO:0000256" key="2">
    <source>
        <dbReference type="ARBA" id="ARBA00023015"/>
    </source>
</evidence>
<dbReference type="InterPro" id="IPR039420">
    <property type="entry name" value="WalR-like"/>
</dbReference>
<evidence type="ECO:0000256" key="5">
    <source>
        <dbReference type="PROSITE-ProRule" id="PRU00169"/>
    </source>
</evidence>
<evidence type="ECO:0000256" key="1">
    <source>
        <dbReference type="ARBA" id="ARBA00022553"/>
    </source>
</evidence>
<dbReference type="PANTHER" id="PTHR43214">
    <property type="entry name" value="TWO-COMPONENT RESPONSE REGULATOR"/>
    <property type="match status" value="1"/>
</dbReference>
<dbReference type="CDD" id="cd06170">
    <property type="entry name" value="LuxR_C_like"/>
    <property type="match status" value="1"/>
</dbReference>
<dbReference type="SUPFAM" id="SSF46894">
    <property type="entry name" value="C-terminal effector domain of the bipartite response regulators"/>
    <property type="match status" value="1"/>
</dbReference>
<evidence type="ECO:0000259" key="7">
    <source>
        <dbReference type="PROSITE" id="PS50110"/>
    </source>
</evidence>
<reference evidence="8 9" key="1">
    <citation type="submission" date="2021-03" db="EMBL/GenBank/DDBJ databases">
        <title>Fibrella sp. HMF5036 genome sequencing and assembly.</title>
        <authorList>
            <person name="Kang H."/>
            <person name="Kim H."/>
            <person name="Bae S."/>
            <person name="Joh K."/>
        </authorList>
    </citation>
    <scope>NUCLEOTIDE SEQUENCE [LARGE SCALE GENOMIC DNA]</scope>
    <source>
        <strain evidence="8 9">HMF5036</strain>
    </source>
</reference>